<dbReference type="EMBL" id="LNYX01000034">
    <property type="protein sequence ID" value="KTD61153.1"/>
    <property type="molecule type" value="Genomic_DNA"/>
</dbReference>
<protein>
    <submittedName>
        <fullName evidence="2">Uncharacterized protein</fullName>
    </submittedName>
</protein>
<dbReference type="PATRIC" id="fig|452.5.peg.3069"/>
<gene>
    <name evidence="2" type="ORF">Lspi_2773</name>
</gene>
<organism evidence="2 3">
    <name type="scientific">Legionella spiritensis</name>
    <dbReference type="NCBI Taxonomy" id="452"/>
    <lineage>
        <taxon>Bacteria</taxon>
        <taxon>Pseudomonadati</taxon>
        <taxon>Pseudomonadota</taxon>
        <taxon>Gammaproteobacteria</taxon>
        <taxon>Legionellales</taxon>
        <taxon>Legionellaceae</taxon>
        <taxon>Legionella</taxon>
    </lineage>
</organism>
<feature type="region of interest" description="Disordered" evidence="1">
    <location>
        <begin position="303"/>
        <end position="341"/>
    </location>
</feature>
<dbReference type="RefSeq" id="WP_058484686.1">
    <property type="nucleotide sequence ID" value="NZ_CAAAII010000012.1"/>
</dbReference>
<keyword evidence="3" id="KW-1185">Reference proteome</keyword>
<accession>A0A0W0YW99</accession>
<feature type="compositionally biased region" description="Low complexity" evidence="1">
    <location>
        <begin position="306"/>
        <end position="317"/>
    </location>
</feature>
<evidence type="ECO:0000313" key="3">
    <source>
        <dbReference type="Proteomes" id="UP000054877"/>
    </source>
</evidence>
<dbReference type="Proteomes" id="UP000054877">
    <property type="component" value="Unassembled WGS sequence"/>
</dbReference>
<dbReference type="AlphaFoldDB" id="A0A0W0YW99"/>
<reference evidence="2 3" key="1">
    <citation type="submission" date="2015-11" db="EMBL/GenBank/DDBJ databases">
        <title>Genomic analysis of 38 Legionella species identifies large and diverse effector repertoires.</title>
        <authorList>
            <person name="Burstein D."/>
            <person name="Amaro F."/>
            <person name="Zusman T."/>
            <person name="Lifshitz Z."/>
            <person name="Cohen O."/>
            <person name="Gilbert J.A."/>
            <person name="Pupko T."/>
            <person name="Shuman H.A."/>
            <person name="Segal G."/>
        </authorList>
    </citation>
    <scope>NUCLEOTIDE SEQUENCE [LARGE SCALE GENOMIC DNA]</scope>
    <source>
        <strain evidence="2 3">Mt.St.Helens-9</strain>
    </source>
</reference>
<proteinExistence type="predicted"/>
<evidence type="ECO:0000313" key="2">
    <source>
        <dbReference type="EMBL" id="KTD61153.1"/>
    </source>
</evidence>
<sequence>MAGGNDESTLGLLDIDHSLLFQASDFVLDDARASRIAALKLKIDENRTISDDMKAAMKKLADMLNFSLLDYLTQKKIRHVSLFTDMTFKDEDIQERQALVLLLEVLDFIVHDVITPNDLFWNMTAESKQDQPSDMDIFKSFKGKQRHEISEENPFLQKIAAKYPQAHKAIMETEPGFYQNKNNLPGCAFKAVDKPLPETKNTFLIQSQLTKTLAEILTNSKGYTHSKAIMLEHMLANLGRFKNILVVDDNPEVISNVQIIKQKRAHNKSDHITINYLHITEPNRIKQDSKILRTMKRGAQKVSGIFTSPFSSRTPSPSSSPPKTRGKHEETDIQLPSPGKF</sequence>
<dbReference type="OrthoDB" id="5654404at2"/>
<evidence type="ECO:0000256" key="1">
    <source>
        <dbReference type="SAM" id="MobiDB-lite"/>
    </source>
</evidence>
<comment type="caution">
    <text evidence="2">The sequence shown here is derived from an EMBL/GenBank/DDBJ whole genome shotgun (WGS) entry which is preliminary data.</text>
</comment>
<name>A0A0W0YW99_LEGSP</name>